<name>A0A7Y3S2Y1_9HYPH</name>
<dbReference type="SUPFAM" id="SSF53448">
    <property type="entry name" value="Nucleotide-diphospho-sugar transferases"/>
    <property type="match status" value="1"/>
</dbReference>
<evidence type="ECO:0000313" key="4">
    <source>
        <dbReference type="Proteomes" id="UP000519972"/>
    </source>
</evidence>
<dbReference type="InterPro" id="IPR029044">
    <property type="entry name" value="Nucleotide-diphossugar_trans"/>
</dbReference>
<reference evidence="3 4" key="1">
    <citation type="submission" date="2020-02" db="EMBL/GenBank/DDBJ databases">
        <authorList>
            <person name="Sun Q."/>
        </authorList>
    </citation>
    <scope>NUCLEOTIDE SEQUENCE [LARGE SCALE GENOMIC DNA]</scope>
    <source>
        <strain evidence="3 4">CCBAU 03386</strain>
    </source>
</reference>
<dbReference type="EMBL" id="JABFCN010000009">
    <property type="protein sequence ID" value="NNU36022.1"/>
    <property type="molecule type" value="Genomic_DNA"/>
</dbReference>
<evidence type="ECO:0000313" key="3">
    <source>
        <dbReference type="EMBL" id="NNU36022.1"/>
    </source>
</evidence>
<dbReference type="Proteomes" id="UP000519972">
    <property type="component" value="Unassembled WGS sequence"/>
</dbReference>
<sequence>MGWSVAVCRTKVPALAASISEGIRCASNYPVGAALILLADMPEVSERHLLALRQAITGDRAAVFSRKGEILMPPAAFRRDLFDRLTELRGDEGARGLFSMLPGAGTISINPCESIDIDTVADLEAAGVQRGG</sequence>
<feature type="domain" description="MobA-like NTP transferase" evidence="2">
    <location>
        <begin position="14"/>
        <end position="99"/>
    </location>
</feature>
<keyword evidence="1" id="KW-0460">Magnesium</keyword>
<evidence type="ECO:0000256" key="1">
    <source>
        <dbReference type="ARBA" id="ARBA00022842"/>
    </source>
</evidence>
<keyword evidence="4" id="KW-1185">Reference proteome</keyword>
<dbReference type="InterPro" id="IPR025877">
    <property type="entry name" value="MobA-like_NTP_Trfase"/>
</dbReference>
<comment type="caution">
    <text evidence="3">The sequence shown here is derived from an EMBL/GenBank/DDBJ whole genome shotgun (WGS) entry which is preliminary data.</text>
</comment>
<gene>
    <name evidence="3" type="ORF">G9X64_05900</name>
</gene>
<dbReference type="Pfam" id="PF12804">
    <property type="entry name" value="NTP_transf_3"/>
    <property type="match status" value="1"/>
</dbReference>
<proteinExistence type="predicted"/>
<evidence type="ECO:0000259" key="2">
    <source>
        <dbReference type="Pfam" id="PF12804"/>
    </source>
</evidence>
<accession>A0A7Y3S2Y1</accession>
<organism evidence="3 4">
    <name type="scientific">Rhizobium sophorae</name>
    <dbReference type="NCBI Taxonomy" id="1535242"/>
    <lineage>
        <taxon>Bacteria</taxon>
        <taxon>Pseudomonadati</taxon>
        <taxon>Pseudomonadota</taxon>
        <taxon>Alphaproteobacteria</taxon>
        <taxon>Hyphomicrobiales</taxon>
        <taxon>Rhizobiaceae</taxon>
        <taxon>Rhizobium/Agrobacterium group</taxon>
        <taxon>Rhizobium</taxon>
    </lineage>
</organism>
<dbReference type="AlphaFoldDB" id="A0A7Y3S2Y1"/>
<protein>
    <submittedName>
        <fullName evidence="3">NTP transferase domain-containing protein</fullName>
    </submittedName>
</protein>
<dbReference type="GO" id="GO:0016779">
    <property type="term" value="F:nucleotidyltransferase activity"/>
    <property type="evidence" value="ECO:0007669"/>
    <property type="project" value="UniProtKB-ARBA"/>
</dbReference>
<keyword evidence="3" id="KW-0808">Transferase</keyword>
<dbReference type="Gene3D" id="3.90.550.10">
    <property type="entry name" value="Spore Coat Polysaccharide Biosynthesis Protein SpsA, Chain A"/>
    <property type="match status" value="1"/>
</dbReference>
<dbReference type="PANTHER" id="PTHR43777">
    <property type="entry name" value="MOLYBDENUM COFACTOR CYTIDYLYLTRANSFERASE"/>
    <property type="match status" value="1"/>
</dbReference>
<dbReference type="PANTHER" id="PTHR43777:SF1">
    <property type="entry name" value="MOLYBDENUM COFACTOR CYTIDYLYLTRANSFERASE"/>
    <property type="match status" value="1"/>
</dbReference>